<dbReference type="EMBL" id="UINC01012607">
    <property type="protein sequence ID" value="SVA54961.1"/>
    <property type="molecule type" value="Genomic_DNA"/>
</dbReference>
<name>A0A381WRP1_9ZZZZ</name>
<organism evidence="2">
    <name type="scientific">marine metagenome</name>
    <dbReference type="NCBI Taxonomy" id="408172"/>
    <lineage>
        <taxon>unclassified sequences</taxon>
        <taxon>metagenomes</taxon>
        <taxon>ecological metagenomes</taxon>
    </lineage>
</organism>
<protein>
    <submittedName>
        <fullName evidence="2">Uncharacterized protein</fullName>
    </submittedName>
</protein>
<feature type="transmembrane region" description="Helical" evidence="1">
    <location>
        <begin position="25"/>
        <end position="41"/>
    </location>
</feature>
<dbReference type="AlphaFoldDB" id="A0A381WRP1"/>
<keyword evidence="1" id="KW-1133">Transmembrane helix</keyword>
<reference evidence="2" key="1">
    <citation type="submission" date="2018-05" db="EMBL/GenBank/DDBJ databases">
        <authorList>
            <person name="Lanie J.A."/>
            <person name="Ng W.-L."/>
            <person name="Kazmierczak K.M."/>
            <person name="Andrzejewski T.M."/>
            <person name="Davidsen T.M."/>
            <person name="Wayne K.J."/>
            <person name="Tettelin H."/>
            <person name="Glass J.I."/>
            <person name="Rusch D."/>
            <person name="Podicherti R."/>
            <person name="Tsui H.-C.T."/>
            <person name="Winkler M.E."/>
        </authorList>
    </citation>
    <scope>NUCLEOTIDE SEQUENCE</scope>
</reference>
<accession>A0A381WRP1</accession>
<evidence type="ECO:0000256" key="1">
    <source>
        <dbReference type="SAM" id="Phobius"/>
    </source>
</evidence>
<gene>
    <name evidence="2" type="ORF">METZ01_LOCUS107815</name>
</gene>
<evidence type="ECO:0000313" key="2">
    <source>
        <dbReference type="EMBL" id="SVA54961.1"/>
    </source>
</evidence>
<proteinExistence type="predicted"/>
<feature type="transmembrane region" description="Helical" evidence="1">
    <location>
        <begin position="87"/>
        <end position="108"/>
    </location>
</feature>
<sequence>MYVLFFLLLAGLGYGALFYRYNPIFLLLGIAATILLMLVPMDSDIVWQTISSTDIDGTIGSDTTDLTEVQTDDHVLFSLSEGWEYTAWIWMHVFILMIHCVFFFKYMMSA</sequence>
<keyword evidence="1" id="KW-0472">Membrane</keyword>
<keyword evidence="1" id="KW-0812">Transmembrane</keyword>
<feature type="non-terminal residue" evidence="2">
    <location>
        <position position="110"/>
    </location>
</feature>